<comment type="caution">
    <text evidence="1">The sequence shown here is derived from an EMBL/GenBank/DDBJ whole genome shotgun (WGS) entry which is preliminary data.</text>
</comment>
<dbReference type="Proteomes" id="UP001442494">
    <property type="component" value="Unassembled WGS sequence"/>
</dbReference>
<dbReference type="RefSeq" id="WP_348253508.1">
    <property type="nucleotide sequence ID" value="NZ_JAMPKK010000086.1"/>
</dbReference>
<organism evidence="1 2">
    <name type="scientific">Funiculus sociatus GB2-A5</name>
    <dbReference type="NCBI Taxonomy" id="2933946"/>
    <lineage>
        <taxon>Bacteria</taxon>
        <taxon>Bacillati</taxon>
        <taxon>Cyanobacteriota</taxon>
        <taxon>Cyanophyceae</taxon>
        <taxon>Coleofasciculales</taxon>
        <taxon>Coleofasciculaceae</taxon>
        <taxon>Funiculus</taxon>
    </lineage>
</organism>
<reference evidence="1 2" key="1">
    <citation type="submission" date="2022-04" db="EMBL/GenBank/DDBJ databases">
        <title>Positive selection, recombination, and allopatry shape intraspecific diversity of widespread and dominant cyanobacteria.</title>
        <authorList>
            <person name="Wei J."/>
            <person name="Shu W."/>
            <person name="Hu C."/>
        </authorList>
    </citation>
    <scope>NUCLEOTIDE SEQUENCE [LARGE SCALE GENOMIC DNA]</scope>
    <source>
        <strain evidence="1 2">GB2-A5</strain>
    </source>
</reference>
<dbReference type="Gene3D" id="2.60.120.380">
    <property type="match status" value="1"/>
</dbReference>
<gene>
    <name evidence="1" type="ORF">NDI37_25345</name>
</gene>
<protein>
    <submittedName>
        <fullName evidence="1">DVUA0089 family protein</fullName>
    </submittedName>
</protein>
<evidence type="ECO:0000313" key="1">
    <source>
        <dbReference type="EMBL" id="MEP0867775.1"/>
    </source>
</evidence>
<proteinExistence type="predicted"/>
<evidence type="ECO:0000313" key="2">
    <source>
        <dbReference type="Proteomes" id="UP001442494"/>
    </source>
</evidence>
<keyword evidence="2" id="KW-1185">Reference proteome</keyword>
<name>A0ABV0JWD8_9CYAN</name>
<sequence length="255" mass="26681">MAIATNLIVSWSASAQTTGFVKNNGQFPPIGENGFVEIGDAGQLLSNPQIISGGPATLDFISGEIDSPIDVDLFKISLTGTTPFSAGLYSFSPGYSLLADFQLFLFDSNGKGVIANDDTPLTPGATYPEKTFDNVSALPRLLPTLLPAGDYFLGISWFKNDPVSNEGLIFPDQPFQAVVGPTGPGGNSPLSNWTGENTTGGNSYLISLSGVKPVAIEKSVPESSSTLGIVMLAALGGYSALTRKQKSLAIRNNIQ</sequence>
<dbReference type="NCBIfam" id="NF038127">
    <property type="entry name" value="FDP_fam"/>
    <property type="match status" value="1"/>
</dbReference>
<accession>A0ABV0JWD8</accession>
<dbReference type="EMBL" id="JAMPKK010000086">
    <property type="protein sequence ID" value="MEP0867775.1"/>
    <property type="molecule type" value="Genomic_DNA"/>
</dbReference>